<organism evidence="2 3">
    <name type="scientific">Quillaja saponaria</name>
    <name type="common">Soap bark tree</name>
    <dbReference type="NCBI Taxonomy" id="32244"/>
    <lineage>
        <taxon>Eukaryota</taxon>
        <taxon>Viridiplantae</taxon>
        <taxon>Streptophyta</taxon>
        <taxon>Embryophyta</taxon>
        <taxon>Tracheophyta</taxon>
        <taxon>Spermatophyta</taxon>
        <taxon>Magnoliopsida</taxon>
        <taxon>eudicotyledons</taxon>
        <taxon>Gunneridae</taxon>
        <taxon>Pentapetalae</taxon>
        <taxon>rosids</taxon>
        <taxon>fabids</taxon>
        <taxon>Fabales</taxon>
        <taxon>Quillajaceae</taxon>
        <taxon>Quillaja</taxon>
    </lineage>
</organism>
<gene>
    <name evidence="2" type="ORF">O6P43_025129</name>
</gene>
<evidence type="ECO:0000313" key="3">
    <source>
        <dbReference type="Proteomes" id="UP001163823"/>
    </source>
</evidence>
<reference evidence="2" key="1">
    <citation type="journal article" date="2023" name="Science">
        <title>Elucidation of the pathway for biosynthesis of saponin adjuvants from the soapbark tree.</title>
        <authorList>
            <person name="Reed J."/>
            <person name="Orme A."/>
            <person name="El-Demerdash A."/>
            <person name="Owen C."/>
            <person name="Martin L.B.B."/>
            <person name="Misra R.C."/>
            <person name="Kikuchi S."/>
            <person name="Rejzek M."/>
            <person name="Martin A.C."/>
            <person name="Harkess A."/>
            <person name="Leebens-Mack J."/>
            <person name="Louveau T."/>
            <person name="Stephenson M.J."/>
            <person name="Osbourn A."/>
        </authorList>
    </citation>
    <scope>NUCLEOTIDE SEQUENCE</scope>
    <source>
        <strain evidence="2">S10</strain>
    </source>
</reference>
<dbReference type="EMBL" id="JARAOO010000010">
    <property type="protein sequence ID" value="KAJ7953421.1"/>
    <property type="molecule type" value="Genomic_DNA"/>
</dbReference>
<sequence length="73" mass="8336">MQNVSLLNSSAASENLKDDEPKRQSNTQPSDLESDEIPLRQGSFWLNYKSKSLEDAIPFKFYCIMCRGLCFSI</sequence>
<feature type="region of interest" description="Disordered" evidence="1">
    <location>
        <begin position="1"/>
        <end position="36"/>
    </location>
</feature>
<dbReference type="AlphaFoldDB" id="A0AAD7L877"/>
<evidence type="ECO:0000256" key="1">
    <source>
        <dbReference type="SAM" id="MobiDB-lite"/>
    </source>
</evidence>
<dbReference type="KEGG" id="qsa:O6P43_025129"/>
<evidence type="ECO:0000313" key="2">
    <source>
        <dbReference type="EMBL" id="KAJ7953421.1"/>
    </source>
</evidence>
<accession>A0AAD7L877</accession>
<proteinExistence type="predicted"/>
<feature type="compositionally biased region" description="Low complexity" evidence="1">
    <location>
        <begin position="1"/>
        <end position="14"/>
    </location>
</feature>
<keyword evidence="3" id="KW-1185">Reference proteome</keyword>
<name>A0AAD7L877_QUISA</name>
<protein>
    <submittedName>
        <fullName evidence="2">Uncharacterized protein</fullName>
    </submittedName>
</protein>
<dbReference type="Proteomes" id="UP001163823">
    <property type="component" value="Chromosome 10"/>
</dbReference>
<comment type="caution">
    <text evidence="2">The sequence shown here is derived from an EMBL/GenBank/DDBJ whole genome shotgun (WGS) entry which is preliminary data.</text>
</comment>